<name>A0ABN8GIP6_9BACL</name>
<accession>A0ABN8GIP6</accession>
<gene>
    <name evidence="1" type="ORF">PAECIP111893_02344</name>
</gene>
<evidence type="ECO:0000313" key="1">
    <source>
        <dbReference type="EMBL" id="CAH1205417.1"/>
    </source>
</evidence>
<evidence type="ECO:0000313" key="2">
    <source>
        <dbReference type="Proteomes" id="UP000838686"/>
    </source>
</evidence>
<keyword evidence="2" id="KW-1185">Reference proteome</keyword>
<sequence length="93" mass="10710">MLNISQPREKSSFKKYVILGTLAILLAVTNPNEEDVANYLAEKTNENKLMVKLSLSLVGLERNDYIFFSKFSFNQDGEKKEVIGLFKKLFFKL</sequence>
<dbReference type="EMBL" id="CAKMMF010000011">
    <property type="protein sequence ID" value="CAH1205417.1"/>
    <property type="molecule type" value="Genomic_DNA"/>
</dbReference>
<dbReference type="Proteomes" id="UP000838686">
    <property type="component" value="Unassembled WGS sequence"/>
</dbReference>
<protein>
    <submittedName>
        <fullName evidence="1">Uncharacterized protein</fullName>
    </submittedName>
</protein>
<comment type="caution">
    <text evidence="1">The sequence shown here is derived from an EMBL/GenBank/DDBJ whole genome shotgun (WGS) entry which is preliminary data.</text>
</comment>
<organism evidence="1 2">
    <name type="scientific">Paenibacillus plantiphilus</name>
    <dbReference type="NCBI Taxonomy" id="2905650"/>
    <lineage>
        <taxon>Bacteria</taxon>
        <taxon>Bacillati</taxon>
        <taxon>Bacillota</taxon>
        <taxon>Bacilli</taxon>
        <taxon>Bacillales</taxon>
        <taxon>Paenibacillaceae</taxon>
        <taxon>Paenibacillus</taxon>
    </lineage>
</organism>
<reference evidence="1" key="1">
    <citation type="submission" date="2022-01" db="EMBL/GenBank/DDBJ databases">
        <authorList>
            <person name="Criscuolo A."/>
        </authorList>
    </citation>
    <scope>NUCLEOTIDE SEQUENCE</scope>
    <source>
        <strain evidence="1">CIP111893</strain>
    </source>
</reference>
<proteinExistence type="predicted"/>